<dbReference type="Pfam" id="PF01607">
    <property type="entry name" value="CBM_14"/>
    <property type="match status" value="4"/>
</dbReference>
<feature type="domain" description="Chitin-binding type-2" evidence="8">
    <location>
        <begin position="863"/>
        <end position="926"/>
    </location>
</feature>
<dbReference type="GO" id="GO:0008061">
    <property type="term" value="F:chitin binding"/>
    <property type="evidence" value="ECO:0007669"/>
    <property type="project" value="UniProtKB-KW"/>
</dbReference>
<feature type="compositionally biased region" description="Low complexity" evidence="6">
    <location>
        <begin position="631"/>
        <end position="646"/>
    </location>
</feature>
<evidence type="ECO:0000313" key="9">
    <source>
        <dbReference type="EMBL" id="KAF7412235.1"/>
    </source>
</evidence>
<sequence length="1034" mass="112052">MWRIICLITTFLTFGYGFSDPSDNTSEAFPLEYELEIQDSYTFHLFKCEEVGNFPHPLNCKLFYECSLYKHGRYRRFLRKCKIGFVFSTNLGKCTYPQESGRPECSGKGILTTPSRPTKHPSSKITKVPTHRTTTRKNKTHLKTTILPTLPPKIECLAEGFMAHPTDCAKYYVCISRINNTFQVFEMKCKLGTIWDREKEICSHRWKVRNPRCGPYITDEPTTRSTEATQHSTHKLITEILTSTSIQQTTGLTTGTVTQTSANSVSTEATVTIPPSSTDARTDKSTEPVTQTTELTPKSMTETITHSSVKPSTILPTSPSTKVITETRSPSSAESSTDLLVGTSTESLTETADVSTSTPVTQKGSSSSEKSSTDRASSTKIDPSSVEPSTKSLTSTSTPVGTLTAKSSTLTTVTEAVTSSSIKPATDLLVGTSTESVTGTSGLSTSTQENETVRPSSVEPSTDLLTSTSTPAGTVTVEHSTLPPVTQTVTSSSDKSSTDLLVGTTTESVTKTSGLSTSTSENETVRPSSIEPSTDLLTSTNVPPSTVTAEHTTRTSEKETTEHTTVDPSTKIIVVTSTIIVTENPQHPTNTTENETVSPSSVEPSTDLLTSTSTPRGSVTVEHSTLPPPSTDLLTSTSTSTSTVTFEHSTFTPVTQTVTSSLETSTYLSTASNTNPLTETAEPSTHSPVTDTRSSSSINSSTAPSRSTTSESVPETTDLSTHISLTESVFTTSPESSTNLISVSTAGTISSTIESSTNVNSVKLSSTSESPMDKTVCTTLGFFPNPNDCSKFFRCVQVDDVFTRIDFVCPDETVWDQELLRCNSVSVSHSNCKNSPPDIDDEPDMSGDDNMCPIGKLSGDQIALVCPTGFRKHPKYCNIFYQCTSESNLDINIALFACPEGTIYNHNEMQCVFASTANYRMFGCKNVLLNPMANSVPILTVPSTQLCPSEGSFSYHPGCSNAYFKCKRNRKGLLQGYLYKCPVDYVFSPFSRNCEPAKYFPLCLNPTQNFQTNSYSSGLYLTHHNIFYIGKQLS</sequence>
<feature type="compositionally biased region" description="Low complexity" evidence="6">
    <location>
        <begin position="389"/>
        <end position="398"/>
    </location>
</feature>
<gene>
    <name evidence="9" type="ORF">HZH66_001131</name>
</gene>
<dbReference type="AlphaFoldDB" id="A0A834NKD6"/>
<evidence type="ECO:0000256" key="5">
    <source>
        <dbReference type="ARBA" id="ARBA00023180"/>
    </source>
</evidence>
<feature type="compositionally biased region" description="Low complexity" evidence="6">
    <location>
        <begin position="569"/>
        <end position="582"/>
    </location>
</feature>
<reference evidence="9" key="1">
    <citation type="journal article" date="2020" name="G3 (Bethesda)">
        <title>High-Quality Assemblies for Three Invasive Social Wasps from the &lt;i&gt;Vespula&lt;/i&gt; Genus.</title>
        <authorList>
            <person name="Harrop T.W.R."/>
            <person name="Guhlin J."/>
            <person name="McLaughlin G.M."/>
            <person name="Permina E."/>
            <person name="Stockwell P."/>
            <person name="Gilligan J."/>
            <person name="Le Lec M.F."/>
            <person name="Gruber M.A.M."/>
            <person name="Quinn O."/>
            <person name="Lovegrove M."/>
            <person name="Duncan E.J."/>
            <person name="Remnant E.J."/>
            <person name="Van Eeckhoven J."/>
            <person name="Graham B."/>
            <person name="Knapp R.A."/>
            <person name="Langford K.W."/>
            <person name="Kronenberg Z."/>
            <person name="Press M.O."/>
            <person name="Eacker S.M."/>
            <person name="Wilson-Rankin E.E."/>
            <person name="Purcell J."/>
            <person name="Lester P.J."/>
            <person name="Dearden P.K."/>
        </authorList>
    </citation>
    <scope>NUCLEOTIDE SEQUENCE</scope>
    <source>
        <strain evidence="9">Marl-1</strain>
    </source>
</reference>
<feature type="compositionally biased region" description="Low complexity" evidence="6">
    <location>
        <begin position="461"/>
        <end position="470"/>
    </location>
</feature>
<dbReference type="InterPro" id="IPR036508">
    <property type="entry name" value="Chitin-bd_dom_sf"/>
</dbReference>
<feature type="domain" description="Chitin-binding type-2" evidence="8">
    <location>
        <begin position="153"/>
        <end position="215"/>
    </location>
</feature>
<feature type="compositionally biased region" description="Polar residues" evidence="6">
    <location>
        <begin position="287"/>
        <end position="364"/>
    </location>
</feature>
<keyword evidence="1" id="KW-0147">Chitin-binding</keyword>
<feature type="compositionally biased region" description="Polar residues" evidence="6">
    <location>
        <begin position="448"/>
        <end position="460"/>
    </location>
</feature>
<dbReference type="PROSITE" id="PS50940">
    <property type="entry name" value="CHIT_BIND_II"/>
    <property type="match status" value="5"/>
</dbReference>
<feature type="region of interest" description="Disordered" evidence="6">
    <location>
        <begin position="257"/>
        <end position="402"/>
    </location>
</feature>
<organism evidence="9 10">
    <name type="scientific">Vespula vulgaris</name>
    <name type="common">Yellow jacket</name>
    <name type="synonym">Wasp</name>
    <dbReference type="NCBI Taxonomy" id="7454"/>
    <lineage>
        <taxon>Eukaryota</taxon>
        <taxon>Metazoa</taxon>
        <taxon>Ecdysozoa</taxon>
        <taxon>Arthropoda</taxon>
        <taxon>Hexapoda</taxon>
        <taxon>Insecta</taxon>
        <taxon>Pterygota</taxon>
        <taxon>Neoptera</taxon>
        <taxon>Endopterygota</taxon>
        <taxon>Hymenoptera</taxon>
        <taxon>Apocrita</taxon>
        <taxon>Aculeata</taxon>
        <taxon>Vespoidea</taxon>
        <taxon>Vespidae</taxon>
        <taxon>Vespinae</taxon>
        <taxon>Vespula</taxon>
    </lineage>
</organism>
<keyword evidence="10" id="KW-1185">Reference proteome</keyword>
<proteinExistence type="predicted"/>
<feature type="domain" description="Chitin-binding type-2" evidence="8">
    <location>
        <begin position="944"/>
        <end position="1005"/>
    </location>
</feature>
<keyword evidence="3" id="KW-0677">Repeat</keyword>
<dbReference type="Gene3D" id="2.170.140.10">
    <property type="entry name" value="Chitin binding domain"/>
    <property type="match status" value="4"/>
</dbReference>
<feature type="region of interest" description="Disordered" evidence="6">
    <location>
        <begin position="669"/>
        <end position="720"/>
    </location>
</feature>
<dbReference type="InterPro" id="IPR051940">
    <property type="entry name" value="Chitin_bind-dev_reg"/>
</dbReference>
<keyword evidence="5" id="KW-0325">Glycoprotein</keyword>
<dbReference type="GO" id="GO:0005576">
    <property type="term" value="C:extracellular region"/>
    <property type="evidence" value="ECO:0007669"/>
    <property type="project" value="InterPro"/>
</dbReference>
<evidence type="ECO:0000256" key="6">
    <source>
        <dbReference type="SAM" id="MobiDB-lite"/>
    </source>
</evidence>
<accession>A0A834NKD6</accession>
<feature type="region of interest" description="Disordered" evidence="6">
    <location>
        <begin position="432"/>
        <end position="646"/>
    </location>
</feature>
<protein>
    <recommendedName>
        <fullName evidence="8">Chitin-binding type-2 domain-containing protein</fullName>
    </recommendedName>
</protein>
<dbReference type="EMBL" id="JACSEA010000001">
    <property type="protein sequence ID" value="KAF7412235.1"/>
    <property type="molecule type" value="Genomic_DNA"/>
</dbReference>
<dbReference type="SMART" id="SM00494">
    <property type="entry name" value="ChtBD2"/>
    <property type="match status" value="5"/>
</dbReference>
<feature type="compositionally biased region" description="Polar residues" evidence="6">
    <location>
        <begin position="709"/>
        <end position="720"/>
    </location>
</feature>
<dbReference type="InterPro" id="IPR002557">
    <property type="entry name" value="Chitin-bd_dom"/>
</dbReference>
<dbReference type="PANTHER" id="PTHR23301">
    <property type="entry name" value="CHITIN BINDING PERITROPHIN-A"/>
    <property type="match status" value="1"/>
</dbReference>
<feature type="domain" description="Chitin-binding type-2" evidence="8">
    <location>
        <begin position="45"/>
        <end position="107"/>
    </location>
</feature>
<dbReference type="PANTHER" id="PTHR23301:SF0">
    <property type="entry name" value="CHITIN-BINDING TYPE-2 DOMAIN-CONTAINING PROTEIN-RELATED"/>
    <property type="match status" value="1"/>
</dbReference>
<feature type="compositionally biased region" description="Low complexity" evidence="6">
    <location>
        <begin position="432"/>
        <end position="447"/>
    </location>
</feature>
<keyword evidence="2 7" id="KW-0732">Signal</keyword>
<evidence type="ECO:0000256" key="2">
    <source>
        <dbReference type="ARBA" id="ARBA00022729"/>
    </source>
</evidence>
<feature type="compositionally biased region" description="Polar residues" evidence="6">
    <location>
        <begin position="379"/>
        <end position="388"/>
    </location>
</feature>
<feature type="region of interest" description="Disordered" evidence="6">
    <location>
        <begin position="107"/>
        <end position="138"/>
    </location>
</feature>
<feature type="compositionally biased region" description="Low complexity" evidence="6">
    <location>
        <begin position="605"/>
        <end position="614"/>
    </location>
</feature>
<feature type="compositionally biased region" description="Polar residues" evidence="6">
    <location>
        <begin position="262"/>
        <end position="279"/>
    </location>
</feature>
<feature type="domain" description="Chitin-binding type-2" evidence="8">
    <location>
        <begin position="774"/>
        <end position="834"/>
    </location>
</feature>
<evidence type="ECO:0000313" key="10">
    <source>
        <dbReference type="Proteomes" id="UP000614350"/>
    </source>
</evidence>
<feature type="compositionally biased region" description="Low complexity" evidence="6">
    <location>
        <begin position="485"/>
        <end position="499"/>
    </location>
</feature>
<dbReference type="Proteomes" id="UP000614350">
    <property type="component" value="Unassembled WGS sequence"/>
</dbReference>
<comment type="caution">
    <text evidence="9">The sequence shown here is derived from an EMBL/GenBank/DDBJ whole genome shotgun (WGS) entry which is preliminary data.</text>
</comment>
<feature type="chain" id="PRO_5032695560" description="Chitin-binding type-2 domain-containing protein" evidence="7">
    <location>
        <begin position="18"/>
        <end position="1034"/>
    </location>
</feature>
<evidence type="ECO:0000259" key="8">
    <source>
        <dbReference type="PROSITE" id="PS50940"/>
    </source>
</evidence>
<feature type="compositionally biased region" description="Polar residues" evidence="6">
    <location>
        <begin position="583"/>
        <end position="604"/>
    </location>
</feature>
<feature type="compositionally biased region" description="Polar residues" evidence="6">
    <location>
        <begin position="673"/>
        <end position="689"/>
    </location>
</feature>
<feature type="compositionally biased region" description="Polar residues" evidence="6">
    <location>
        <begin position="503"/>
        <end position="550"/>
    </location>
</feature>
<feature type="signal peptide" evidence="7">
    <location>
        <begin position="1"/>
        <end position="17"/>
    </location>
</feature>
<feature type="compositionally biased region" description="Basic and acidic residues" evidence="6">
    <location>
        <begin position="551"/>
        <end position="565"/>
    </location>
</feature>
<evidence type="ECO:0000256" key="4">
    <source>
        <dbReference type="ARBA" id="ARBA00023157"/>
    </source>
</evidence>
<evidence type="ECO:0000256" key="7">
    <source>
        <dbReference type="SAM" id="SignalP"/>
    </source>
</evidence>
<evidence type="ECO:0000256" key="1">
    <source>
        <dbReference type="ARBA" id="ARBA00022669"/>
    </source>
</evidence>
<feature type="compositionally biased region" description="Low complexity" evidence="6">
    <location>
        <begin position="365"/>
        <end position="378"/>
    </location>
</feature>
<keyword evidence="4" id="KW-1015">Disulfide bond</keyword>
<feature type="compositionally biased region" description="Basic residues" evidence="6">
    <location>
        <begin position="129"/>
        <end position="138"/>
    </location>
</feature>
<name>A0A834NKD6_VESVU</name>
<dbReference type="SUPFAM" id="SSF57625">
    <property type="entry name" value="Invertebrate chitin-binding proteins"/>
    <property type="match status" value="5"/>
</dbReference>
<evidence type="ECO:0000256" key="3">
    <source>
        <dbReference type="ARBA" id="ARBA00022737"/>
    </source>
</evidence>
<feature type="compositionally biased region" description="Low complexity" evidence="6">
    <location>
        <begin position="690"/>
        <end position="708"/>
    </location>
</feature>